<keyword evidence="1" id="KW-1133">Transmembrane helix</keyword>
<feature type="transmembrane region" description="Helical" evidence="1">
    <location>
        <begin position="73"/>
        <end position="94"/>
    </location>
</feature>
<organism evidence="2 3">
    <name type="scientific">Lederbergia citri</name>
    <dbReference type="NCBI Taxonomy" id="2833580"/>
    <lineage>
        <taxon>Bacteria</taxon>
        <taxon>Bacillati</taxon>
        <taxon>Bacillota</taxon>
        <taxon>Bacilli</taxon>
        <taxon>Bacillales</taxon>
        <taxon>Bacillaceae</taxon>
        <taxon>Lederbergia</taxon>
    </lineage>
</organism>
<dbReference type="RefSeq" id="WP_213123494.1">
    <property type="nucleotide sequence ID" value="NZ_JAGYPG010000001.1"/>
</dbReference>
<feature type="transmembrane region" description="Helical" evidence="1">
    <location>
        <begin position="20"/>
        <end position="39"/>
    </location>
</feature>
<dbReference type="EMBL" id="JAGYPG010000001">
    <property type="protein sequence ID" value="MBS4194298.1"/>
    <property type="molecule type" value="Genomic_DNA"/>
</dbReference>
<comment type="caution">
    <text evidence="2">The sequence shown here is derived from an EMBL/GenBank/DDBJ whole genome shotgun (WGS) entry which is preliminary data.</text>
</comment>
<feature type="transmembrane region" description="Helical" evidence="1">
    <location>
        <begin position="45"/>
        <end position="61"/>
    </location>
</feature>
<evidence type="ECO:0000313" key="3">
    <source>
        <dbReference type="Proteomes" id="UP000681414"/>
    </source>
</evidence>
<dbReference type="AlphaFoldDB" id="A0A942YEU8"/>
<keyword evidence="3" id="KW-1185">Reference proteome</keyword>
<name>A0A942YEU8_9BACI</name>
<reference evidence="2 3" key="1">
    <citation type="submission" date="2021-05" db="EMBL/GenBank/DDBJ databases">
        <title>Novel Bacillus species.</title>
        <authorList>
            <person name="Liu G."/>
        </authorList>
    </citation>
    <scope>NUCLEOTIDE SEQUENCE [LARGE SCALE GENOMIC DNA]</scope>
    <source>
        <strain evidence="3">FJAT-49780</strain>
    </source>
</reference>
<gene>
    <name evidence="2" type="ORF">KHA97_04305</name>
</gene>
<sequence length="101" mass="11756">MKMKNLQHKLIGLIQAINRYPLTMLFLLAIATVNVNMINNETEDYLKYLFTFIVGALLSVIGQQVYERFLQKLVNVSCSWLDPFFWQLAIILLFNPHPPLT</sequence>
<dbReference type="Proteomes" id="UP000681414">
    <property type="component" value="Unassembled WGS sequence"/>
</dbReference>
<accession>A0A942YEU8</accession>
<proteinExistence type="predicted"/>
<evidence type="ECO:0000313" key="2">
    <source>
        <dbReference type="EMBL" id="MBS4194298.1"/>
    </source>
</evidence>
<keyword evidence="1" id="KW-0812">Transmembrane</keyword>
<protein>
    <submittedName>
        <fullName evidence="2">Uncharacterized protein</fullName>
    </submittedName>
</protein>
<keyword evidence="1" id="KW-0472">Membrane</keyword>
<evidence type="ECO:0000256" key="1">
    <source>
        <dbReference type="SAM" id="Phobius"/>
    </source>
</evidence>